<dbReference type="Gene3D" id="1.10.287.130">
    <property type="match status" value="1"/>
</dbReference>
<dbReference type="RefSeq" id="WP_111000656.1">
    <property type="nucleotide sequence ID" value="NZ_QKTW01000026.1"/>
</dbReference>
<dbReference type="Pfam" id="PF08447">
    <property type="entry name" value="PAS_3"/>
    <property type="match status" value="1"/>
</dbReference>
<comment type="catalytic activity">
    <reaction evidence="1">
        <text>ATP + protein L-histidine = ADP + protein N-phospho-L-histidine.</text>
        <dbReference type="EC" id="2.7.13.3"/>
    </reaction>
</comment>
<dbReference type="SMART" id="SM00387">
    <property type="entry name" value="HATPase_c"/>
    <property type="match status" value="1"/>
</dbReference>
<dbReference type="PANTHER" id="PTHR43711:SF1">
    <property type="entry name" value="HISTIDINE KINASE 1"/>
    <property type="match status" value="1"/>
</dbReference>
<evidence type="ECO:0000256" key="1">
    <source>
        <dbReference type="ARBA" id="ARBA00000085"/>
    </source>
</evidence>
<protein>
    <recommendedName>
        <fullName evidence="3">histidine kinase</fullName>
        <ecNumber evidence="3">2.7.13.3</ecNumber>
    </recommendedName>
</protein>
<evidence type="ECO:0000256" key="2">
    <source>
        <dbReference type="ARBA" id="ARBA00004236"/>
    </source>
</evidence>
<keyword evidence="5" id="KW-0597">Phosphoprotein</keyword>
<evidence type="ECO:0000313" key="14">
    <source>
        <dbReference type="EMBL" id="PZF71188.1"/>
    </source>
</evidence>
<dbReference type="SUPFAM" id="SSF47384">
    <property type="entry name" value="Homodimeric domain of signal transducing histidine kinase"/>
    <property type="match status" value="1"/>
</dbReference>
<dbReference type="Pfam" id="PF00512">
    <property type="entry name" value="HisKA"/>
    <property type="match status" value="1"/>
</dbReference>
<evidence type="ECO:0000256" key="5">
    <source>
        <dbReference type="ARBA" id="ARBA00022553"/>
    </source>
</evidence>
<dbReference type="Gene3D" id="2.10.70.100">
    <property type="match status" value="1"/>
</dbReference>
<evidence type="ECO:0000256" key="8">
    <source>
        <dbReference type="ARBA" id="ARBA00022777"/>
    </source>
</evidence>
<keyword evidence="15" id="KW-1185">Reference proteome</keyword>
<evidence type="ECO:0000259" key="12">
    <source>
        <dbReference type="PROSITE" id="PS50109"/>
    </source>
</evidence>
<dbReference type="InterPro" id="IPR000700">
    <property type="entry name" value="PAS-assoc_C"/>
</dbReference>
<comment type="subcellular location">
    <subcellularLocation>
        <location evidence="2">Cell membrane</location>
    </subcellularLocation>
</comment>
<dbReference type="SMART" id="SM00388">
    <property type="entry name" value="HisKA"/>
    <property type="match status" value="1"/>
</dbReference>
<keyword evidence="6" id="KW-0808">Transferase</keyword>
<dbReference type="InterPro" id="IPR035965">
    <property type="entry name" value="PAS-like_dom_sf"/>
</dbReference>
<evidence type="ECO:0000256" key="11">
    <source>
        <dbReference type="ARBA" id="ARBA00023136"/>
    </source>
</evidence>
<keyword evidence="8" id="KW-0418">Kinase</keyword>
<dbReference type="PROSITE" id="PS50109">
    <property type="entry name" value="HIS_KIN"/>
    <property type="match status" value="1"/>
</dbReference>
<dbReference type="Pfam" id="PF02518">
    <property type="entry name" value="HATPase_c"/>
    <property type="match status" value="1"/>
</dbReference>
<dbReference type="Proteomes" id="UP000248745">
    <property type="component" value="Unassembled WGS sequence"/>
</dbReference>
<keyword evidence="7" id="KW-0547">Nucleotide-binding</keyword>
<feature type="domain" description="PAC" evidence="13">
    <location>
        <begin position="561"/>
        <end position="614"/>
    </location>
</feature>
<evidence type="ECO:0000256" key="4">
    <source>
        <dbReference type="ARBA" id="ARBA00022475"/>
    </source>
</evidence>
<dbReference type="Gene3D" id="3.30.450.40">
    <property type="match status" value="2"/>
</dbReference>
<dbReference type="EMBL" id="QKTW01000026">
    <property type="protein sequence ID" value="PZF71188.1"/>
    <property type="molecule type" value="Genomic_DNA"/>
</dbReference>
<dbReference type="SUPFAM" id="SSF55785">
    <property type="entry name" value="PYP-like sensor domain (PAS domain)"/>
    <property type="match status" value="2"/>
</dbReference>
<dbReference type="CDD" id="cd00082">
    <property type="entry name" value="HisKA"/>
    <property type="match status" value="1"/>
</dbReference>
<dbReference type="PRINTS" id="PR00344">
    <property type="entry name" value="BCTRLSENSOR"/>
</dbReference>
<dbReference type="SUPFAM" id="SSF55781">
    <property type="entry name" value="GAF domain-like"/>
    <property type="match status" value="2"/>
</dbReference>
<dbReference type="InterPro" id="IPR036890">
    <property type="entry name" value="HATPase_C_sf"/>
</dbReference>
<evidence type="ECO:0000256" key="10">
    <source>
        <dbReference type="ARBA" id="ARBA00023012"/>
    </source>
</evidence>
<dbReference type="OrthoDB" id="9816309at2"/>
<evidence type="ECO:0000256" key="3">
    <source>
        <dbReference type="ARBA" id="ARBA00012438"/>
    </source>
</evidence>
<evidence type="ECO:0000256" key="9">
    <source>
        <dbReference type="ARBA" id="ARBA00022840"/>
    </source>
</evidence>
<gene>
    <name evidence="14" type="ORF">DN068_19635</name>
</gene>
<dbReference type="GO" id="GO:0005524">
    <property type="term" value="F:ATP binding"/>
    <property type="evidence" value="ECO:0007669"/>
    <property type="project" value="UniProtKB-KW"/>
</dbReference>
<evidence type="ECO:0000313" key="15">
    <source>
        <dbReference type="Proteomes" id="UP000248745"/>
    </source>
</evidence>
<evidence type="ECO:0000259" key="13">
    <source>
        <dbReference type="PROSITE" id="PS50113"/>
    </source>
</evidence>
<dbReference type="Pfam" id="PF13185">
    <property type="entry name" value="GAF_2"/>
    <property type="match status" value="1"/>
</dbReference>
<dbReference type="InterPro" id="IPR004358">
    <property type="entry name" value="Sig_transdc_His_kin-like_C"/>
</dbReference>
<dbReference type="PROSITE" id="PS50113">
    <property type="entry name" value="PAC"/>
    <property type="match status" value="1"/>
</dbReference>
<dbReference type="InterPro" id="IPR036097">
    <property type="entry name" value="HisK_dim/P_sf"/>
</dbReference>
<keyword evidence="4" id="KW-1003">Cell membrane</keyword>
<comment type="caution">
    <text evidence="14">The sequence shown here is derived from an EMBL/GenBank/DDBJ whole genome shotgun (WGS) entry which is preliminary data.</text>
</comment>
<dbReference type="SUPFAM" id="SSF55874">
    <property type="entry name" value="ATPase domain of HSP90 chaperone/DNA topoisomerase II/histidine kinase"/>
    <property type="match status" value="1"/>
</dbReference>
<dbReference type="FunFam" id="3.30.565.10:FF:000023">
    <property type="entry name" value="PAS domain-containing sensor histidine kinase"/>
    <property type="match status" value="1"/>
</dbReference>
<evidence type="ECO:0000256" key="6">
    <source>
        <dbReference type="ARBA" id="ARBA00022679"/>
    </source>
</evidence>
<dbReference type="InterPro" id="IPR005467">
    <property type="entry name" value="His_kinase_dom"/>
</dbReference>
<dbReference type="PANTHER" id="PTHR43711">
    <property type="entry name" value="TWO-COMPONENT HISTIDINE KINASE"/>
    <property type="match status" value="1"/>
</dbReference>
<sequence>MTPADSRKSYFGSEADKYEILFNSIDEGFAIIEIIFNEVGNGEDYRFLETNRAFEQDSGVPNAKGKTLLEIFPGMEASWAGAFGEVVKTGKPKRFEDYSPEVDRWVSVFAARLGSPENKQVAVIFSDITRRKRRELNNTFLSEIQDDLASLNTTEEIMHTVGQKLGEYMNIATAYFVEIDESVDQGRFYYIMNNAGSPFVPPVIRLSDFINEDTANAFRNGETVIISDTQNDDRVSAVAMAALDIYSAVVVPFHRNEEWRFVLAVSDNKMRVWRSDEVDVFRELANRFFPRLERAQAEEALVASKIQLAKELADTKLLQEVSARLIEEDDAQLLYEQVVFAAKAMMHSDMASFQMMNQDRNALFLLGSSGFHPEAEAHWQWVEIDDGTSCAKATALRERVIIEDVMTNAFIADQERVYFSLCGIRGVQSTPLISRSGQFIGMISTHWRKEHLASEKEFMMFDVLARLATDLLERKQAGEALRKSEERLKLAVKAANIGTFIWYVAEDRTEPDPQFLRHFGLPENGIINLQIALRSMIHPEDVPGYAIAVAAACDVNGPGVLHEDFRISLPDGSIRWISINGQVYFSENPRTALHMVGTAIDISDQKALEQQKDDFIAVASHELKTLLTSIKAFAELLLERFEHQQEDSNIKMMHKLNMQVDRLAQLIRDLLDTTRISEGRLQLRAEQFHLGSLILERAEEMQHTTAKHQIIFNDVILPEIYGDRERIGQVITNLLSNAVKYSPDGGKVEIRMEPENGYIKVLVRDEGVGITPELQHKVFDRFFRINDAQMRTFPGMGLGLYISSGIIQRHRGSIGVMSKPGEGATFYFTIPAVPVS</sequence>
<dbReference type="Gene3D" id="3.30.450.20">
    <property type="entry name" value="PAS domain"/>
    <property type="match status" value="2"/>
</dbReference>
<dbReference type="EC" id="2.7.13.3" evidence="3"/>
<dbReference type="InterPro" id="IPR003594">
    <property type="entry name" value="HATPase_dom"/>
</dbReference>
<dbReference type="GO" id="GO:0000155">
    <property type="term" value="F:phosphorelay sensor kinase activity"/>
    <property type="evidence" value="ECO:0007669"/>
    <property type="project" value="InterPro"/>
</dbReference>
<keyword evidence="11" id="KW-0472">Membrane</keyword>
<proteinExistence type="predicted"/>
<dbReference type="Gene3D" id="3.30.565.10">
    <property type="entry name" value="Histidine kinase-like ATPase, C-terminal domain"/>
    <property type="match status" value="1"/>
</dbReference>
<evidence type="ECO:0000256" key="7">
    <source>
        <dbReference type="ARBA" id="ARBA00022741"/>
    </source>
</evidence>
<keyword evidence="10" id="KW-0902">Two-component regulatory system</keyword>
<dbReference type="AlphaFoldDB" id="A0A2W2AU00"/>
<dbReference type="InterPro" id="IPR003018">
    <property type="entry name" value="GAF"/>
</dbReference>
<reference evidence="14 15" key="1">
    <citation type="submission" date="2018-06" db="EMBL/GenBank/DDBJ databases">
        <title>Mucibacter soli gen. nov., sp. nov., a new member of the family Chitinophagaceae producing mucin.</title>
        <authorList>
            <person name="Kim M.-K."/>
            <person name="Park S."/>
            <person name="Kim T.-S."/>
            <person name="Joung Y."/>
            <person name="Han J.-H."/>
            <person name="Kim S.B."/>
        </authorList>
    </citation>
    <scope>NUCLEOTIDE SEQUENCE [LARGE SCALE GENOMIC DNA]</scope>
    <source>
        <strain evidence="14 15">R1-15</strain>
    </source>
</reference>
<feature type="domain" description="Histidine kinase" evidence="12">
    <location>
        <begin position="618"/>
        <end position="834"/>
    </location>
</feature>
<dbReference type="InterPro" id="IPR013655">
    <property type="entry name" value="PAS_fold_3"/>
</dbReference>
<dbReference type="GO" id="GO:0005886">
    <property type="term" value="C:plasma membrane"/>
    <property type="evidence" value="ECO:0007669"/>
    <property type="project" value="UniProtKB-SubCell"/>
</dbReference>
<dbReference type="InterPro" id="IPR029016">
    <property type="entry name" value="GAF-like_dom_sf"/>
</dbReference>
<keyword evidence="9" id="KW-0067">ATP-binding</keyword>
<dbReference type="InterPro" id="IPR003661">
    <property type="entry name" value="HisK_dim/P_dom"/>
</dbReference>
<name>A0A2W2AU00_9BACT</name>
<dbReference type="InterPro" id="IPR050736">
    <property type="entry name" value="Sensor_HK_Regulatory"/>
</dbReference>
<organism evidence="14 15">
    <name type="scientific">Taibaiella soli</name>
    <dbReference type="NCBI Taxonomy" id="1649169"/>
    <lineage>
        <taxon>Bacteria</taxon>
        <taxon>Pseudomonadati</taxon>
        <taxon>Bacteroidota</taxon>
        <taxon>Chitinophagia</taxon>
        <taxon>Chitinophagales</taxon>
        <taxon>Chitinophagaceae</taxon>
        <taxon>Taibaiella</taxon>
    </lineage>
</organism>
<accession>A0A2W2AU00</accession>